<evidence type="ECO:0000256" key="2">
    <source>
        <dbReference type="ARBA" id="ARBA00013064"/>
    </source>
</evidence>
<keyword evidence="8" id="KW-1185">Reference proteome</keyword>
<proteinExistence type="inferred from homology"/>
<keyword evidence="3" id="KW-0378">Hydrolase</keyword>
<evidence type="ECO:0000256" key="3">
    <source>
        <dbReference type="ARBA" id="ARBA00022801"/>
    </source>
</evidence>
<dbReference type="InterPro" id="IPR016130">
    <property type="entry name" value="Tyr_Pase_AS"/>
</dbReference>
<evidence type="ECO:0000256" key="4">
    <source>
        <dbReference type="ARBA" id="ARBA00022912"/>
    </source>
</evidence>
<evidence type="ECO:0000313" key="8">
    <source>
        <dbReference type="Proteomes" id="UP000623467"/>
    </source>
</evidence>
<dbReference type="Gene3D" id="3.90.190.10">
    <property type="entry name" value="Protein tyrosine phosphatase superfamily"/>
    <property type="match status" value="1"/>
</dbReference>
<dbReference type="PANTHER" id="PTHR10159">
    <property type="entry name" value="DUAL SPECIFICITY PROTEIN PHOSPHATASE"/>
    <property type="match status" value="1"/>
</dbReference>
<gene>
    <name evidence="7" type="ORF">MSAN_00638600</name>
</gene>
<evidence type="ECO:0000259" key="5">
    <source>
        <dbReference type="PROSITE" id="PS50054"/>
    </source>
</evidence>
<dbReference type="InterPro" id="IPR000340">
    <property type="entry name" value="Dual-sp_phosphatase_cat-dom"/>
</dbReference>
<comment type="similarity">
    <text evidence="1">Belongs to the protein-tyrosine phosphatase family. Non-receptor class dual specificity subfamily.</text>
</comment>
<accession>A0A8H6Z576</accession>
<comment type="caution">
    <text evidence="7">The sequence shown here is derived from an EMBL/GenBank/DDBJ whole genome shotgun (WGS) entry which is preliminary data.</text>
</comment>
<evidence type="ECO:0000313" key="7">
    <source>
        <dbReference type="EMBL" id="KAF7370086.1"/>
    </source>
</evidence>
<protein>
    <recommendedName>
        <fullName evidence="2">protein-tyrosine-phosphatase</fullName>
        <ecNumber evidence="2">3.1.3.48</ecNumber>
    </recommendedName>
</protein>
<dbReference type="PROSITE" id="PS50056">
    <property type="entry name" value="TYR_PHOSPHATASE_2"/>
    <property type="match status" value="1"/>
</dbReference>
<feature type="domain" description="Tyrosine specific protein phosphatases" evidence="6">
    <location>
        <begin position="133"/>
        <end position="187"/>
    </location>
</feature>
<dbReference type="InterPro" id="IPR000387">
    <property type="entry name" value="Tyr_Pase_dom"/>
</dbReference>
<sequence>MIAFDSVSREEMEAMCTPMHCIISPTPIGGRGASKRLSSSTHTKNNENITLAADIESTLAPALAPTPVTMTGALYLGSMAAAHDVDLLRTHKIAHLVQVLEVPWMPAPDNTEFACYRIDIEDTSSAKLQPHLEEACDYIRTTLSRGENVLVHCQQGVSRSASIVIAYLIREHSLSYDAAFDIVRQRRRCIKPNAGFIKTLREWESDCNQCKMIPRAASR</sequence>
<dbReference type="InterPro" id="IPR020422">
    <property type="entry name" value="TYR_PHOSPHATASE_DUAL_dom"/>
</dbReference>
<organism evidence="7 8">
    <name type="scientific">Mycena sanguinolenta</name>
    <dbReference type="NCBI Taxonomy" id="230812"/>
    <lineage>
        <taxon>Eukaryota</taxon>
        <taxon>Fungi</taxon>
        <taxon>Dikarya</taxon>
        <taxon>Basidiomycota</taxon>
        <taxon>Agaricomycotina</taxon>
        <taxon>Agaricomycetes</taxon>
        <taxon>Agaricomycetidae</taxon>
        <taxon>Agaricales</taxon>
        <taxon>Marasmiineae</taxon>
        <taxon>Mycenaceae</taxon>
        <taxon>Mycena</taxon>
    </lineage>
</organism>
<feature type="domain" description="Tyrosine-protein phosphatase" evidence="5">
    <location>
        <begin position="66"/>
        <end position="209"/>
    </location>
</feature>
<reference evidence="7" key="1">
    <citation type="submission" date="2020-05" db="EMBL/GenBank/DDBJ databases">
        <title>Mycena genomes resolve the evolution of fungal bioluminescence.</title>
        <authorList>
            <person name="Tsai I.J."/>
        </authorList>
    </citation>
    <scope>NUCLEOTIDE SEQUENCE</scope>
    <source>
        <strain evidence="7">160909Yilan</strain>
    </source>
</reference>
<dbReference type="GO" id="GO:0017017">
    <property type="term" value="F:MAP kinase tyrosine/serine/threonine phosphatase activity"/>
    <property type="evidence" value="ECO:0007669"/>
    <property type="project" value="TreeGrafter"/>
</dbReference>
<evidence type="ECO:0000256" key="1">
    <source>
        <dbReference type="ARBA" id="ARBA00008601"/>
    </source>
</evidence>
<dbReference type="GO" id="GO:0008330">
    <property type="term" value="F:protein tyrosine/threonine phosphatase activity"/>
    <property type="evidence" value="ECO:0007669"/>
    <property type="project" value="TreeGrafter"/>
</dbReference>
<dbReference type="PROSITE" id="PS50054">
    <property type="entry name" value="TYR_PHOSPHATASE_DUAL"/>
    <property type="match status" value="1"/>
</dbReference>
<dbReference type="InterPro" id="IPR029021">
    <property type="entry name" value="Prot-tyrosine_phosphatase-like"/>
</dbReference>
<dbReference type="Proteomes" id="UP000623467">
    <property type="component" value="Unassembled WGS sequence"/>
</dbReference>
<dbReference type="PANTHER" id="PTHR10159:SF519">
    <property type="entry name" value="DUAL SPECIFICITY PROTEIN PHOSPHATASE MPK3"/>
    <property type="match status" value="1"/>
</dbReference>
<dbReference type="GO" id="GO:0043409">
    <property type="term" value="P:negative regulation of MAPK cascade"/>
    <property type="evidence" value="ECO:0007669"/>
    <property type="project" value="TreeGrafter"/>
</dbReference>
<dbReference type="EC" id="3.1.3.48" evidence="2"/>
<dbReference type="SUPFAM" id="SSF52799">
    <property type="entry name" value="(Phosphotyrosine protein) phosphatases II"/>
    <property type="match status" value="1"/>
</dbReference>
<dbReference type="SMART" id="SM00195">
    <property type="entry name" value="DSPc"/>
    <property type="match status" value="1"/>
</dbReference>
<dbReference type="EMBL" id="JACAZH010000004">
    <property type="protein sequence ID" value="KAF7370086.1"/>
    <property type="molecule type" value="Genomic_DNA"/>
</dbReference>
<dbReference type="GO" id="GO:0005737">
    <property type="term" value="C:cytoplasm"/>
    <property type="evidence" value="ECO:0007669"/>
    <property type="project" value="TreeGrafter"/>
</dbReference>
<dbReference type="PROSITE" id="PS00383">
    <property type="entry name" value="TYR_PHOSPHATASE_1"/>
    <property type="match status" value="1"/>
</dbReference>
<name>A0A8H6Z576_9AGAR</name>
<evidence type="ECO:0000259" key="6">
    <source>
        <dbReference type="PROSITE" id="PS50056"/>
    </source>
</evidence>
<dbReference type="AlphaFoldDB" id="A0A8H6Z576"/>
<keyword evidence="4" id="KW-0904">Protein phosphatase</keyword>
<dbReference type="CDD" id="cd14498">
    <property type="entry name" value="DSP"/>
    <property type="match status" value="1"/>
</dbReference>
<dbReference type="OrthoDB" id="273181at2759"/>
<dbReference type="GO" id="GO:0033550">
    <property type="term" value="F:MAP kinase tyrosine phosphatase activity"/>
    <property type="evidence" value="ECO:0007669"/>
    <property type="project" value="TreeGrafter"/>
</dbReference>
<dbReference type="Pfam" id="PF00782">
    <property type="entry name" value="DSPc"/>
    <property type="match status" value="1"/>
</dbReference>